<dbReference type="Proteomes" id="UP001304300">
    <property type="component" value="Chromosome"/>
</dbReference>
<keyword evidence="2" id="KW-1185">Reference proteome</keyword>
<dbReference type="InterPro" id="IPR016888">
    <property type="entry name" value="UCP028498"/>
</dbReference>
<dbReference type="EMBL" id="CP136920">
    <property type="protein sequence ID" value="WOO40578.1"/>
    <property type="molecule type" value="Genomic_DNA"/>
</dbReference>
<dbReference type="RefSeq" id="WP_317832684.1">
    <property type="nucleotide sequence ID" value="NZ_CP136920.1"/>
</dbReference>
<dbReference type="Pfam" id="PF10012">
    <property type="entry name" value="DUF2255"/>
    <property type="match status" value="1"/>
</dbReference>
<gene>
    <name evidence="1" type="ORF">RZN69_18305</name>
</gene>
<dbReference type="AlphaFoldDB" id="A0AAQ3QUN3"/>
<organism evidence="1 2">
    <name type="scientific">Rubellicoccus peritrichatus</name>
    <dbReference type="NCBI Taxonomy" id="3080537"/>
    <lineage>
        <taxon>Bacteria</taxon>
        <taxon>Pseudomonadati</taxon>
        <taxon>Verrucomicrobiota</taxon>
        <taxon>Opitutia</taxon>
        <taxon>Puniceicoccales</taxon>
        <taxon>Cerasicoccaceae</taxon>
        <taxon>Rubellicoccus</taxon>
    </lineage>
</organism>
<sequence>MTTSNKMTMIVDLPKLFLTQIIQPLRLSIRSALPYPESPQDLADLVNGSLKHEIRAGYTHRFIPILFVTVGDRVFCRRYTYGEPSWHSAFRADPPGQIKLDKTIVNIEGRVPADLNDKKPAIDQAYADKLKKLGARFMLAGAIESRAQESTMELILDAK</sequence>
<dbReference type="KEGG" id="puo:RZN69_18305"/>
<name>A0AAQ3QUN3_9BACT</name>
<protein>
    <submittedName>
        <fullName evidence="1">DUF2255 family protein</fullName>
    </submittedName>
</protein>
<reference evidence="1 2" key="1">
    <citation type="submission" date="2023-10" db="EMBL/GenBank/DDBJ databases">
        <title>Rubellicoccus peritrichatus gen. nov., sp. nov., isolated from an algae of coral reef tank.</title>
        <authorList>
            <person name="Luo J."/>
        </authorList>
    </citation>
    <scope>NUCLEOTIDE SEQUENCE [LARGE SCALE GENOMIC DNA]</scope>
    <source>
        <strain evidence="1 2">CR14</strain>
    </source>
</reference>
<evidence type="ECO:0000313" key="1">
    <source>
        <dbReference type="EMBL" id="WOO40578.1"/>
    </source>
</evidence>
<proteinExistence type="predicted"/>
<evidence type="ECO:0000313" key="2">
    <source>
        <dbReference type="Proteomes" id="UP001304300"/>
    </source>
</evidence>
<accession>A0AAQ3QUN3</accession>